<gene>
    <name evidence="1" type="ORF">CDAR_531641</name>
</gene>
<comment type="caution">
    <text evidence="1">The sequence shown here is derived from an EMBL/GenBank/DDBJ whole genome shotgun (WGS) entry which is preliminary data.</text>
</comment>
<sequence>MGQNIGLDLLSQTGHNTSLKTSGKVHRIAFIEHIDFFVENTKTGYDTKATCSEFQERDLVSYWNSLSRKKFGLNFQLSLAICTWPQRHEWRLIHDRNDPHIKGWGKDIKSRIDHNISKSVYYY</sequence>
<name>A0AAV4QC30_9ARAC</name>
<dbReference type="EMBL" id="BPLQ01004279">
    <property type="protein sequence ID" value="GIY06964.1"/>
    <property type="molecule type" value="Genomic_DNA"/>
</dbReference>
<evidence type="ECO:0000313" key="2">
    <source>
        <dbReference type="Proteomes" id="UP001054837"/>
    </source>
</evidence>
<keyword evidence="2" id="KW-1185">Reference proteome</keyword>
<evidence type="ECO:0000313" key="1">
    <source>
        <dbReference type="EMBL" id="GIY06964.1"/>
    </source>
</evidence>
<dbReference type="AlphaFoldDB" id="A0AAV4QC30"/>
<accession>A0AAV4QC30</accession>
<proteinExistence type="predicted"/>
<dbReference type="Proteomes" id="UP001054837">
    <property type="component" value="Unassembled WGS sequence"/>
</dbReference>
<organism evidence="1 2">
    <name type="scientific">Caerostris darwini</name>
    <dbReference type="NCBI Taxonomy" id="1538125"/>
    <lineage>
        <taxon>Eukaryota</taxon>
        <taxon>Metazoa</taxon>
        <taxon>Ecdysozoa</taxon>
        <taxon>Arthropoda</taxon>
        <taxon>Chelicerata</taxon>
        <taxon>Arachnida</taxon>
        <taxon>Araneae</taxon>
        <taxon>Araneomorphae</taxon>
        <taxon>Entelegynae</taxon>
        <taxon>Araneoidea</taxon>
        <taxon>Araneidae</taxon>
        <taxon>Caerostris</taxon>
    </lineage>
</organism>
<reference evidence="1 2" key="1">
    <citation type="submission" date="2021-06" db="EMBL/GenBank/DDBJ databases">
        <title>Caerostris darwini draft genome.</title>
        <authorList>
            <person name="Kono N."/>
            <person name="Arakawa K."/>
        </authorList>
    </citation>
    <scope>NUCLEOTIDE SEQUENCE [LARGE SCALE GENOMIC DNA]</scope>
</reference>
<protein>
    <submittedName>
        <fullName evidence="1">Uncharacterized protein</fullName>
    </submittedName>
</protein>